<dbReference type="SUPFAM" id="SSF56672">
    <property type="entry name" value="DNA/RNA polymerases"/>
    <property type="match status" value="1"/>
</dbReference>
<organism evidence="2 3">
    <name type="scientific">Caligus rogercresseyi</name>
    <name type="common">Sea louse</name>
    <dbReference type="NCBI Taxonomy" id="217165"/>
    <lineage>
        <taxon>Eukaryota</taxon>
        <taxon>Metazoa</taxon>
        <taxon>Ecdysozoa</taxon>
        <taxon>Arthropoda</taxon>
        <taxon>Crustacea</taxon>
        <taxon>Multicrustacea</taxon>
        <taxon>Hexanauplia</taxon>
        <taxon>Copepoda</taxon>
        <taxon>Siphonostomatoida</taxon>
        <taxon>Caligidae</taxon>
        <taxon>Caligus</taxon>
    </lineage>
</organism>
<dbReference type="InterPro" id="IPR041577">
    <property type="entry name" value="RT_RNaseH_2"/>
</dbReference>
<protein>
    <submittedName>
        <fullName evidence="2">LOC100002286</fullName>
    </submittedName>
</protein>
<feature type="domain" description="Reverse transcriptase/retrotransposon-derived protein RNase H-like" evidence="1">
    <location>
        <begin position="16"/>
        <end position="58"/>
    </location>
</feature>
<dbReference type="AlphaFoldDB" id="A0A7T8GNU2"/>
<dbReference type="Proteomes" id="UP000595437">
    <property type="component" value="Chromosome 17"/>
</dbReference>
<name>A0A7T8GNU2_CALRO</name>
<evidence type="ECO:0000313" key="3">
    <source>
        <dbReference type="Proteomes" id="UP000595437"/>
    </source>
</evidence>
<dbReference type="InterPro" id="IPR043502">
    <property type="entry name" value="DNA/RNA_pol_sf"/>
</dbReference>
<reference evidence="3" key="1">
    <citation type="submission" date="2021-01" db="EMBL/GenBank/DDBJ databases">
        <title>Caligus Genome Assembly.</title>
        <authorList>
            <person name="Gallardo-Escarate C."/>
        </authorList>
    </citation>
    <scope>NUCLEOTIDE SEQUENCE [LARGE SCALE GENOMIC DNA]</scope>
</reference>
<dbReference type="EMBL" id="CP045906">
    <property type="protein sequence ID" value="QQP35002.1"/>
    <property type="molecule type" value="Genomic_DNA"/>
</dbReference>
<dbReference type="Pfam" id="PF17919">
    <property type="entry name" value="RT_RNaseH_2"/>
    <property type="match status" value="1"/>
</dbReference>
<evidence type="ECO:0000313" key="2">
    <source>
        <dbReference type="EMBL" id="QQP35002.1"/>
    </source>
</evidence>
<proteinExistence type="predicted"/>
<gene>
    <name evidence="2" type="ORF">FKW44_023096</name>
</gene>
<evidence type="ECO:0000259" key="1">
    <source>
        <dbReference type="Pfam" id="PF17919"/>
    </source>
</evidence>
<keyword evidence="3" id="KW-1185">Reference proteome</keyword>
<dbReference type="OrthoDB" id="5985335at2759"/>
<accession>A0A7T8GNU2</accession>
<dbReference type="GO" id="GO:0071897">
    <property type="term" value="P:DNA biosynthetic process"/>
    <property type="evidence" value="ECO:0007669"/>
    <property type="project" value="UniProtKB-ARBA"/>
</dbReference>
<sequence>MILFGRLAIDRCFTCGMGGCPLAWVDEVDRPVAFASRKLTAAEINYSQIDKEATGIIFGGRILNGI</sequence>